<evidence type="ECO:0000313" key="2">
    <source>
        <dbReference type="EMBL" id="MQT89644.1"/>
    </source>
</evidence>
<accession>A0A7X1Y9Y3</accession>
<organism evidence="3 5">
    <name type="scientific">Pseudomonas helleri</name>
    <dbReference type="NCBI Taxonomy" id="1608996"/>
    <lineage>
        <taxon>Bacteria</taxon>
        <taxon>Pseudomonadati</taxon>
        <taxon>Pseudomonadota</taxon>
        <taxon>Gammaproteobacteria</taxon>
        <taxon>Pseudomonadales</taxon>
        <taxon>Pseudomonadaceae</taxon>
        <taxon>Pseudomonas</taxon>
    </lineage>
</organism>
<evidence type="ECO:0000313" key="6">
    <source>
        <dbReference type="Proteomes" id="UP000489190"/>
    </source>
</evidence>
<evidence type="ECO:0000313" key="4">
    <source>
        <dbReference type="Proteomes" id="UP000447574"/>
    </source>
</evidence>
<dbReference type="AlphaFoldDB" id="A0A7X1Y9Y3"/>
<evidence type="ECO:0000313" key="1">
    <source>
        <dbReference type="EMBL" id="MQT74936.1"/>
    </source>
</evidence>
<evidence type="ECO:0000313" key="5">
    <source>
        <dbReference type="Proteomes" id="UP000470186"/>
    </source>
</evidence>
<dbReference type="EMBL" id="WIWI01000025">
    <property type="protein sequence ID" value="MQT89644.1"/>
    <property type="molecule type" value="Genomic_DNA"/>
</dbReference>
<dbReference type="RefSeq" id="WP_153328275.1">
    <property type="nucleotide sequence ID" value="NZ_JBQQFY010000021.1"/>
</dbReference>
<gene>
    <name evidence="3" type="ORF">GHO30_18180</name>
    <name evidence="1" type="ORF">GHO37_11560</name>
    <name evidence="2" type="ORF">GHO39_10925</name>
</gene>
<reference evidence="4 5" key="1">
    <citation type="submission" date="2019-10" db="EMBL/GenBank/DDBJ databases">
        <title>Evaluation of single-gene subtyping targets for Pseudomonas.</title>
        <authorList>
            <person name="Reichler S.J."/>
            <person name="Orsi R.H."/>
            <person name="Wiedmann M."/>
            <person name="Martin N.H."/>
            <person name="Murphy S.I."/>
        </authorList>
    </citation>
    <scope>NUCLEOTIDE SEQUENCE [LARGE SCALE GENOMIC DNA]</scope>
    <source>
        <strain evidence="3 5">FSL R10-2107</strain>
        <strain evidence="1 4">FSL R10-2932</strain>
        <strain evidence="2 6">FSL R10-3254</strain>
    </source>
</reference>
<comment type="caution">
    <text evidence="3">The sequence shown here is derived from an EMBL/GenBank/DDBJ whole genome shotgun (WGS) entry which is preliminary data.</text>
</comment>
<name>A0A7X1Y9Y3_9PSED</name>
<dbReference type="Proteomes" id="UP000447574">
    <property type="component" value="Unassembled WGS sequence"/>
</dbReference>
<protein>
    <submittedName>
        <fullName evidence="3">Uncharacterized protein</fullName>
    </submittedName>
</protein>
<keyword evidence="5" id="KW-1185">Reference proteome</keyword>
<dbReference type="Proteomes" id="UP000489190">
    <property type="component" value="Unassembled WGS sequence"/>
</dbReference>
<evidence type="ECO:0000313" key="3">
    <source>
        <dbReference type="EMBL" id="MQU33292.1"/>
    </source>
</evidence>
<dbReference type="EMBL" id="WIVX01000101">
    <property type="protein sequence ID" value="MQU33292.1"/>
    <property type="molecule type" value="Genomic_DNA"/>
</dbReference>
<proteinExistence type="predicted"/>
<dbReference type="EMBL" id="WIWF01000036">
    <property type="protein sequence ID" value="MQT74936.1"/>
    <property type="molecule type" value="Genomic_DNA"/>
</dbReference>
<sequence length="206" mass="22313">MIQQPQTTQLNPQSLLIFGLFPSGEAFSDVVEADTSYEAMIRVISQCRYSDDGGELEVIRVADARTGAQLTEALLSADQDLLREVEAVEYVLHTVLTSLDKGRITWSDEKSAELRAYVEFFDLVLSEAPGVFDGLCSGQSVTSDDEITIVFEDSRSLETELVPADALHVLGAAALEEGRVAAAYQVLTMASCTRVALSQACIKALT</sequence>
<dbReference type="Proteomes" id="UP000470186">
    <property type="component" value="Unassembled WGS sequence"/>
</dbReference>